<accession>A0ABW3L278</accession>
<reference evidence="2" key="1">
    <citation type="journal article" date="2019" name="Int. J. Syst. Evol. Microbiol.">
        <title>The Global Catalogue of Microorganisms (GCM) 10K type strain sequencing project: providing services to taxonomists for standard genome sequencing and annotation.</title>
        <authorList>
            <consortium name="The Broad Institute Genomics Platform"/>
            <consortium name="The Broad Institute Genome Sequencing Center for Infectious Disease"/>
            <person name="Wu L."/>
            <person name="Ma J."/>
        </authorList>
    </citation>
    <scope>NUCLEOTIDE SEQUENCE [LARGE SCALE GENOMIC DNA]</scope>
    <source>
        <strain evidence="2">CCUG 56607</strain>
    </source>
</reference>
<dbReference type="SUPFAM" id="SSF88659">
    <property type="entry name" value="Sigma3 and sigma4 domains of RNA polymerase sigma factors"/>
    <property type="match status" value="1"/>
</dbReference>
<sequence length="102" mass="12207">MPRKSKRSKQPSQVPPLDERHHLAIRMIFHGYTRQEIADTLEVSRMQVWRWEQRKDFDKEYDKYVKAYVRKHYGKKDSYLCNAAIAGDVQSLKFIMEACDLT</sequence>
<dbReference type="Pfam" id="PF13384">
    <property type="entry name" value="HTH_23"/>
    <property type="match status" value="1"/>
</dbReference>
<dbReference type="InterPro" id="IPR013324">
    <property type="entry name" value="RNA_pol_sigma_r3/r4-like"/>
</dbReference>
<evidence type="ECO:0000313" key="1">
    <source>
        <dbReference type="EMBL" id="MFD1018684.1"/>
    </source>
</evidence>
<gene>
    <name evidence="1" type="ORF">ACFQ2J_05650</name>
</gene>
<organism evidence="1 2">
    <name type="scientific">Thalassobacillus hwangdonensis</name>
    <dbReference type="NCBI Taxonomy" id="546108"/>
    <lineage>
        <taxon>Bacteria</taxon>
        <taxon>Bacillati</taxon>
        <taxon>Bacillota</taxon>
        <taxon>Bacilli</taxon>
        <taxon>Bacillales</taxon>
        <taxon>Bacillaceae</taxon>
        <taxon>Thalassobacillus</taxon>
    </lineage>
</organism>
<evidence type="ECO:0000313" key="2">
    <source>
        <dbReference type="Proteomes" id="UP001596990"/>
    </source>
</evidence>
<name>A0ABW3L278_9BACI</name>
<comment type="caution">
    <text evidence="1">The sequence shown here is derived from an EMBL/GenBank/DDBJ whole genome shotgun (WGS) entry which is preliminary data.</text>
</comment>
<dbReference type="Gene3D" id="1.10.10.60">
    <property type="entry name" value="Homeodomain-like"/>
    <property type="match status" value="1"/>
</dbReference>
<dbReference type="Proteomes" id="UP001596990">
    <property type="component" value="Unassembled WGS sequence"/>
</dbReference>
<proteinExistence type="predicted"/>
<dbReference type="RefSeq" id="WP_386057375.1">
    <property type="nucleotide sequence ID" value="NZ_JBHTKL010000001.1"/>
</dbReference>
<dbReference type="EMBL" id="JBHTKL010000001">
    <property type="protein sequence ID" value="MFD1018684.1"/>
    <property type="molecule type" value="Genomic_DNA"/>
</dbReference>
<keyword evidence="2" id="KW-1185">Reference proteome</keyword>
<protein>
    <submittedName>
        <fullName evidence="1">Helix-turn-helix domain-containing protein</fullName>
    </submittedName>
</protein>